<evidence type="ECO:0000313" key="2">
    <source>
        <dbReference type="EMBL" id="KAJ7322002.1"/>
    </source>
</evidence>
<dbReference type="Proteomes" id="UP001218218">
    <property type="component" value="Unassembled WGS sequence"/>
</dbReference>
<proteinExistence type="predicted"/>
<gene>
    <name evidence="2" type="ORF">DFH08DRAFT_818379</name>
</gene>
<name>A0AAD6ZGW0_9AGAR</name>
<evidence type="ECO:0000313" key="3">
    <source>
        <dbReference type="Proteomes" id="UP001218218"/>
    </source>
</evidence>
<evidence type="ECO:0000256" key="1">
    <source>
        <dbReference type="SAM" id="MobiDB-lite"/>
    </source>
</evidence>
<dbReference type="AlphaFoldDB" id="A0AAD6ZGW0"/>
<comment type="caution">
    <text evidence="2">The sequence shown here is derived from an EMBL/GenBank/DDBJ whole genome shotgun (WGS) entry which is preliminary data.</text>
</comment>
<dbReference type="EMBL" id="JARIHO010000049">
    <property type="protein sequence ID" value="KAJ7322002.1"/>
    <property type="molecule type" value="Genomic_DNA"/>
</dbReference>
<dbReference type="InterPro" id="IPR041078">
    <property type="entry name" value="Plavaka"/>
</dbReference>
<protein>
    <submittedName>
        <fullName evidence="2">Uncharacterized protein</fullName>
    </submittedName>
</protein>
<reference evidence="2" key="1">
    <citation type="submission" date="2023-03" db="EMBL/GenBank/DDBJ databases">
        <title>Massive genome expansion in bonnet fungi (Mycena s.s.) driven by repeated elements and novel gene families across ecological guilds.</title>
        <authorList>
            <consortium name="Lawrence Berkeley National Laboratory"/>
            <person name="Harder C.B."/>
            <person name="Miyauchi S."/>
            <person name="Viragh M."/>
            <person name="Kuo A."/>
            <person name="Thoen E."/>
            <person name="Andreopoulos B."/>
            <person name="Lu D."/>
            <person name="Skrede I."/>
            <person name="Drula E."/>
            <person name="Henrissat B."/>
            <person name="Morin E."/>
            <person name="Kohler A."/>
            <person name="Barry K."/>
            <person name="LaButti K."/>
            <person name="Morin E."/>
            <person name="Salamov A."/>
            <person name="Lipzen A."/>
            <person name="Mereny Z."/>
            <person name="Hegedus B."/>
            <person name="Baldrian P."/>
            <person name="Stursova M."/>
            <person name="Weitz H."/>
            <person name="Taylor A."/>
            <person name="Grigoriev I.V."/>
            <person name="Nagy L.G."/>
            <person name="Martin F."/>
            <person name="Kauserud H."/>
        </authorList>
    </citation>
    <scope>NUCLEOTIDE SEQUENCE</scope>
    <source>
        <strain evidence="2">CBHHK002</strain>
    </source>
</reference>
<sequence length="357" mass="40417">MTHRLFSDDVLILSLNFYADPTKWRALRKIQRAVAYGAHTIKTQKASRSTKKHEEACERRAKQQAARKHGKSGIQTTGHDHLRRGNTNRENMNGCNDADVEMEDAAPPSVNPTHGPEPMALDVVLLNRPLSDLMRMDRSQLPQTPRLSKIFNGLGSPSVPRADFVDIQLKGITQDWSVAGSMLTINNSVEMAQSLAAAREYVLPVGDSVHHSFDFQYEDLQFETGQVKADFEGKTYTFEFQYRDPWKWILELVQDPSLAPHFKWYPVEKFLHEHGRNTRIYDEPNTGTLWWSVQDSLPFVLGLPHCFLPLILWLDKGMATKRVRKHPIVGRLANLPSAIRNGSGNGGGVLFGYMINT</sequence>
<dbReference type="Pfam" id="PF18759">
    <property type="entry name" value="Plavaka"/>
    <property type="match status" value="1"/>
</dbReference>
<organism evidence="2 3">
    <name type="scientific">Mycena albidolilacea</name>
    <dbReference type="NCBI Taxonomy" id="1033008"/>
    <lineage>
        <taxon>Eukaryota</taxon>
        <taxon>Fungi</taxon>
        <taxon>Dikarya</taxon>
        <taxon>Basidiomycota</taxon>
        <taxon>Agaricomycotina</taxon>
        <taxon>Agaricomycetes</taxon>
        <taxon>Agaricomycetidae</taxon>
        <taxon>Agaricales</taxon>
        <taxon>Marasmiineae</taxon>
        <taxon>Mycenaceae</taxon>
        <taxon>Mycena</taxon>
    </lineage>
</organism>
<feature type="region of interest" description="Disordered" evidence="1">
    <location>
        <begin position="59"/>
        <end position="117"/>
    </location>
</feature>
<accession>A0AAD6ZGW0</accession>
<keyword evidence="3" id="KW-1185">Reference proteome</keyword>